<keyword evidence="3" id="KW-1185">Reference proteome</keyword>
<dbReference type="InterPro" id="IPR048324">
    <property type="entry name" value="ZSWIM1-3_RNaseH-like"/>
</dbReference>
<dbReference type="EMBL" id="JAODUO010002022">
    <property type="protein sequence ID" value="KAK2155926.1"/>
    <property type="molecule type" value="Genomic_DNA"/>
</dbReference>
<feature type="domain" description="ZSWIM1/3 RNaseH-like" evidence="1">
    <location>
        <begin position="54"/>
        <end position="106"/>
    </location>
</feature>
<dbReference type="PANTHER" id="PTHR31569:SF4">
    <property type="entry name" value="SWIM-TYPE DOMAIN-CONTAINING PROTEIN"/>
    <property type="match status" value="1"/>
</dbReference>
<name>A0AAD9JMN9_RIDPI</name>
<accession>A0AAD9JMN9</accession>
<dbReference type="PANTHER" id="PTHR31569">
    <property type="entry name" value="SWIM-TYPE DOMAIN-CONTAINING PROTEIN"/>
    <property type="match status" value="1"/>
</dbReference>
<organism evidence="2 3">
    <name type="scientific">Ridgeia piscesae</name>
    <name type="common">Tubeworm</name>
    <dbReference type="NCBI Taxonomy" id="27915"/>
    <lineage>
        <taxon>Eukaryota</taxon>
        <taxon>Metazoa</taxon>
        <taxon>Spiralia</taxon>
        <taxon>Lophotrochozoa</taxon>
        <taxon>Annelida</taxon>
        <taxon>Polychaeta</taxon>
        <taxon>Sedentaria</taxon>
        <taxon>Canalipalpata</taxon>
        <taxon>Sabellida</taxon>
        <taxon>Siboglinidae</taxon>
        <taxon>Ridgeia</taxon>
    </lineage>
</organism>
<dbReference type="InterPro" id="IPR052579">
    <property type="entry name" value="Zinc_finger_SWIM"/>
</dbReference>
<evidence type="ECO:0000313" key="2">
    <source>
        <dbReference type="EMBL" id="KAK2155926.1"/>
    </source>
</evidence>
<dbReference type="Pfam" id="PF21056">
    <property type="entry name" value="ZSWIM1-3_RNaseH-like"/>
    <property type="match status" value="1"/>
</dbReference>
<gene>
    <name evidence="2" type="ORF">NP493_2022g00000</name>
</gene>
<evidence type="ECO:0000259" key="1">
    <source>
        <dbReference type="Pfam" id="PF21056"/>
    </source>
</evidence>
<sequence length="358" mass="40470">MLKLKSSKKLLQVFIHEQTGKVVTLRDVSNIQTNMRCHDGNDLTKVVTRLRAMEEVVMADATYKLTDLRMPLFLMIGIDGDGHSQVVAVYLTCTETAAALTHMLETTDLYALDCCLRRSRRFASGGVGCKGHERTRCTPHFRSTSHCDGDAKHRQDSCDKDMCERSVFSVAFPEATLQLCLFYTLRSFSREVTLDKMGVPVGQRDALLHIFNAMAIARCEQEFEEQCALLEEMAIPTALTYFRRNWLPIKHEWEKCFKVRHFMLEVGMGEFCEWLNILRNLRAEGTGRKSAAVAETVPTPAAVTETVPMPAAVTETVTQIHRHNTYTENDTLQTATHFISKVPDVYVCDVIVLRLPAT</sequence>
<protein>
    <recommendedName>
        <fullName evidence="1">ZSWIM1/3 RNaseH-like domain-containing protein</fullName>
    </recommendedName>
</protein>
<dbReference type="Proteomes" id="UP001209878">
    <property type="component" value="Unassembled WGS sequence"/>
</dbReference>
<evidence type="ECO:0000313" key="3">
    <source>
        <dbReference type="Proteomes" id="UP001209878"/>
    </source>
</evidence>
<dbReference type="AlphaFoldDB" id="A0AAD9JMN9"/>
<comment type="caution">
    <text evidence="2">The sequence shown here is derived from an EMBL/GenBank/DDBJ whole genome shotgun (WGS) entry which is preliminary data.</text>
</comment>
<proteinExistence type="predicted"/>
<reference evidence="2" key="1">
    <citation type="journal article" date="2023" name="Mol. Biol. Evol.">
        <title>Third-Generation Sequencing Reveals the Adaptive Role of the Epigenome in Three Deep-Sea Polychaetes.</title>
        <authorList>
            <person name="Perez M."/>
            <person name="Aroh O."/>
            <person name="Sun Y."/>
            <person name="Lan Y."/>
            <person name="Juniper S.K."/>
            <person name="Young C.R."/>
            <person name="Angers B."/>
            <person name="Qian P.Y."/>
        </authorList>
    </citation>
    <scope>NUCLEOTIDE SEQUENCE</scope>
    <source>
        <strain evidence="2">R07B-5</strain>
    </source>
</reference>